<organism evidence="2 4">
    <name type="scientific">Oleiagrimonas soli</name>
    <dbReference type="NCBI Taxonomy" id="1543381"/>
    <lineage>
        <taxon>Bacteria</taxon>
        <taxon>Pseudomonadati</taxon>
        <taxon>Pseudomonadota</taxon>
        <taxon>Gammaproteobacteria</taxon>
        <taxon>Lysobacterales</taxon>
        <taxon>Rhodanobacteraceae</taxon>
        <taxon>Oleiagrimonas</taxon>
    </lineage>
</organism>
<evidence type="ECO:0000313" key="5">
    <source>
        <dbReference type="Proteomes" id="UP000560000"/>
    </source>
</evidence>
<keyword evidence="4" id="KW-1185">Reference proteome</keyword>
<proteinExistence type="predicted"/>
<evidence type="ECO:0000313" key="4">
    <source>
        <dbReference type="Proteomes" id="UP000029708"/>
    </source>
</evidence>
<keyword evidence="1" id="KW-1133">Transmembrane helix</keyword>
<evidence type="ECO:0000313" key="2">
    <source>
        <dbReference type="EMBL" id="KGI78696.1"/>
    </source>
</evidence>
<dbReference type="AlphaFoldDB" id="A0A099CYD8"/>
<reference evidence="2 4" key="1">
    <citation type="submission" date="2014-09" db="EMBL/GenBank/DDBJ databases">
        <title>Xanthomonadaceae 3.5X direct submission.</title>
        <authorList>
            <person name="Fang T."/>
            <person name="Wang H."/>
        </authorList>
    </citation>
    <scope>NUCLEOTIDE SEQUENCE [LARGE SCALE GENOMIC DNA]</scope>
    <source>
        <strain evidence="2 4">3.5X</strain>
    </source>
</reference>
<feature type="transmembrane region" description="Helical" evidence="1">
    <location>
        <begin position="44"/>
        <end position="62"/>
    </location>
</feature>
<gene>
    <name evidence="3" type="ORF">HNQ86_001327</name>
    <name evidence="2" type="ORF">LF63_0104530</name>
</gene>
<dbReference type="EMBL" id="JACHET010000001">
    <property type="protein sequence ID" value="MBB6183982.1"/>
    <property type="molecule type" value="Genomic_DNA"/>
</dbReference>
<dbReference type="Proteomes" id="UP000560000">
    <property type="component" value="Unassembled WGS sequence"/>
</dbReference>
<dbReference type="HOGENOM" id="CLU_1601033_0_0_6"/>
<keyword evidence="1" id="KW-0812">Transmembrane</keyword>
<name>A0A099CYD8_9GAMM</name>
<sequence length="166" mass="18783">MRSYTFLTPLAVNLAIALLILAGRKKHSRLSGEGDNEVFFFPRPYSLLCAFFAVLYAIIPFVPRLRGNANQVMWFIAWLSISATHLLAGLFFSHYKVVLGRETFSVGTFWTRTFRLSDITSTRLIEGRSPEYIVFLRNGGKLRFSGLLADFDRLTVCLGPSAKHQT</sequence>
<dbReference type="Proteomes" id="UP000029708">
    <property type="component" value="Unassembled WGS sequence"/>
</dbReference>
<evidence type="ECO:0008006" key="6">
    <source>
        <dbReference type="Google" id="ProtNLM"/>
    </source>
</evidence>
<keyword evidence="1" id="KW-0472">Membrane</keyword>
<comment type="caution">
    <text evidence="2">The sequence shown here is derived from an EMBL/GenBank/DDBJ whole genome shotgun (WGS) entry which is preliminary data.</text>
</comment>
<evidence type="ECO:0000313" key="3">
    <source>
        <dbReference type="EMBL" id="MBB6183982.1"/>
    </source>
</evidence>
<dbReference type="EMBL" id="JROI01000008">
    <property type="protein sequence ID" value="KGI78696.1"/>
    <property type="molecule type" value="Genomic_DNA"/>
</dbReference>
<accession>A0A099CYD8</accession>
<evidence type="ECO:0000256" key="1">
    <source>
        <dbReference type="SAM" id="Phobius"/>
    </source>
</evidence>
<dbReference type="RefSeq" id="WP_043099938.1">
    <property type="nucleotide sequence ID" value="NZ_JACHET010000001.1"/>
</dbReference>
<feature type="transmembrane region" description="Helical" evidence="1">
    <location>
        <begin position="6"/>
        <end position="23"/>
    </location>
</feature>
<dbReference type="OrthoDB" id="5950026at2"/>
<reference evidence="3 5" key="2">
    <citation type="submission" date="2020-08" db="EMBL/GenBank/DDBJ databases">
        <title>Genomic Encyclopedia of Type Strains, Phase IV (KMG-IV): sequencing the most valuable type-strain genomes for metagenomic binning, comparative biology and taxonomic classification.</title>
        <authorList>
            <person name="Goeker M."/>
        </authorList>
    </citation>
    <scope>NUCLEOTIDE SEQUENCE [LARGE SCALE GENOMIC DNA]</scope>
    <source>
        <strain evidence="3 5">DSM 107085</strain>
    </source>
</reference>
<protein>
    <recommendedName>
        <fullName evidence="6">DUF304 domain-containing protein</fullName>
    </recommendedName>
</protein>
<feature type="transmembrane region" description="Helical" evidence="1">
    <location>
        <begin position="74"/>
        <end position="92"/>
    </location>
</feature>